<organism evidence="1">
    <name type="scientific">Arundo donax</name>
    <name type="common">Giant reed</name>
    <name type="synonym">Donax arundinaceus</name>
    <dbReference type="NCBI Taxonomy" id="35708"/>
    <lineage>
        <taxon>Eukaryota</taxon>
        <taxon>Viridiplantae</taxon>
        <taxon>Streptophyta</taxon>
        <taxon>Embryophyta</taxon>
        <taxon>Tracheophyta</taxon>
        <taxon>Spermatophyta</taxon>
        <taxon>Magnoliopsida</taxon>
        <taxon>Liliopsida</taxon>
        <taxon>Poales</taxon>
        <taxon>Poaceae</taxon>
        <taxon>PACMAD clade</taxon>
        <taxon>Arundinoideae</taxon>
        <taxon>Arundineae</taxon>
        <taxon>Arundo</taxon>
    </lineage>
</organism>
<reference evidence="1" key="1">
    <citation type="submission" date="2014-09" db="EMBL/GenBank/DDBJ databases">
        <authorList>
            <person name="Magalhaes I.L.F."/>
            <person name="Oliveira U."/>
            <person name="Santos F.R."/>
            <person name="Vidigal T.H.D.A."/>
            <person name="Brescovit A.D."/>
            <person name="Santos A.J."/>
        </authorList>
    </citation>
    <scope>NUCLEOTIDE SEQUENCE</scope>
    <source>
        <tissue evidence="1">Shoot tissue taken approximately 20 cm above the soil surface</tissue>
    </source>
</reference>
<dbReference type="AlphaFoldDB" id="A0A0A9G0I5"/>
<sequence length="76" mass="8064">MYTAAATAATAETWNVVETGRKRAAMVPKTKPAVQTPENTPKAAALRVSGTLSATYASERHCMLPSETMAVRVLVT</sequence>
<protein>
    <submittedName>
        <fullName evidence="1">Uncharacterized protein</fullName>
    </submittedName>
</protein>
<evidence type="ECO:0000313" key="1">
    <source>
        <dbReference type="EMBL" id="JAE14103.1"/>
    </source>
</evidence>
<dbReference type="EMBL" id="GBRH01183793">
    <property type="protein sequence ID" value="JAE14103.1"/>
    <property type="molecule type" value="Transcribed_RNA"/>
</dbReference>
<proteinExistence type="predicted"/>
<reference evidence="1" key="2">
    <citation type="journal article" date="2015" name="Data Brief">
        <title>Shoot transcriptome of the giant reed, Arundo donax.</title>
        <authorList>
            <person name="Barrero R.A."/>
            <person name="Guerrero F.D."/>
            <person name="Moolhuijzen P."/>
            <person name="Goolsby J.A."/>
            <person name="Tidwell J."/>
            <person name="Bellgard S.E."/>
            <person name="Bellgard M.I."/>
        </authorList>
    </citation>
    <scope>NUCLEOTIDE SEQUENCE</scope>
    <source>
        <tissue evidence="1">Shoot tissue taken approximately 20 cm above the soil surface</tissue>
    </source>
</reference>
<name>A0A0A9G0I5_ARUDO</name>
<accession>A0A0A9G0I5</accession>